<dbReference type="InterPro" id="IPR001128">
    <property type="entry name" value="Cyt_P450"/>
</dbReference>
<evidence type="ECO:0000313" key="2">
    <source>
        <dbReference type="Proteomes" id="UP000054279"/>
    </source>
</evidence>
<dbReference type="GO" id="GO:0016705">
    <property type="term" value="F:oxidoreductase activity, acting on paired donors, with incorporation or reduction of molecular oxygen"/>
    <property type="evidence" value="ECO:0007669"/>
    <property type="project" value="InterPro"/>
</dbReference>
<dbReference type="Proteomes" id="UP000054279">
    <property type="component" value="Unassembled WGS sequence"/>
</dbReference>
<dbReference type="OrthoDB" id="1470350at2759"/>
<dbReference type="EMBL" id="KN837186">
    <property type="protein sequence ID" value="KIJ35683.1"/>
    <property type="molecule type" value="Genomic_DNA"/>
</dbReference>
<protein>
    <recommendedName>
        <fullName evidence="3">Cytochrome P450</fullName>
    </recommendedName>
</protein>
<dbReference type="Pfam" id="PF00067">
    <property type="entry name" value="p450"/>
    <property type="match status" value="1"/>
</dbReference>
<dbReference type="GO" id="GO:0005506">
    <property type="term" value="F:iron ion binding"/>
    <property type="evidence" value="ECO:0007669"/>
    <property type="project" value="InterPro"/>
</dbReference>
<accession>A0A0C9TYZ8</accession>
<feature type="non-terminal residue" evidence="1">
    <location>
        <position position="1"/>
    </location>
</feature>
<dbReference type="GO" id="GO:0004497">
    <property type="term" value="F:monooxygenase activity"/>
    <property type="evidence" value="ECO:0007669"/>
    <property type="project" value="InterPro"/>
</dbReference>
<evidence type="ECO:0000313" key="1">
    <source>
        <dbReference type="EMBL" id="KIJ35683.1"/>
    </source>
</evidence>
<sequence length="114" mass="12750">LHYILNTAGYNFLKASEYRAGGEMVFGRGIVLAEGPQHARQRKIMNPAFSFAAQRHYLPLFRRTAQKTVNKIKDDVLGIEQSKVTDIMQWLSLLTLDAIGEGIGDYLPLSKIGV</sequence>
<keyword evidence="2" id="KW-1185">Reference proteome</keyword>
<dbReference type="HOGENOM" id="CLU_129434_0_0_1"/>
<dbReference type="AlphaFoldDB" id="A0A0C9TYZ8"/>
<gene>
    <name evidence="1" type="ORF">M422DRAFT_180440</name>
</gene>
<organism evidence="1 2">
    <name type="scientific">Sphaerobolus stellatus (strain SS14)</name>
    <dbReference type="NCBI Taxonomy" id="990650"/>
    <lineage>
        <taxon>Eukaryota</taxon>
        <taxon>Fungi</taxon>
        <taxon>Dikarya</taxon>
        <taxon>Basidiomycota</taxon>
        <taxon>Agaricomycotina</taxon>
        <taxon>Agaricomycetes</taxon>
        <taxon>Phallomycetidae</taxon>
        <taxon>Geastrales</taxon>
        <taxon>Sphaerobolaceae</taxon>
        <taxon>Sphaerobolus</taxon>
    </lineage>
</organism>
<dbReference type="Gene3D" id="1.10.630.10">
    <property type="entry name" value="Cytochrome P450"/>
    <property type="match status" value="1"/>
</dbReference>
<proteinExistence type="predicted"/>
<dbReference type="SUPFAM" id="SSF48264">
    <property type="entry name" value="Cytochrome P450"/>
    <property type="match status" value="1"/>
</dbReference>
<reference evidence="1 2" key="1">
    <citation type="submission" date="2014-06" db="EMBL/GenBank/DDBJ databases">
        <title>Evolutionary Origins and Diversification of the Mycorrhizal Mutualists.</title>
        <authorList>
            <consortium name="DOE Joint Genome Institute"/>
            <consortium name="Mycorrhizal Genomics Consortium"/>
            <person name="Kohler A."/>
            <person name="Kuo A."/>
            <person name="Nagy L.G."/>
            <person name="Floudas D."/>
            <person name="Copeland A."/>
            <person name="Barry K.W."/>
            <person name="Cichocki N."/>
            <person name="Veneault-Fourrey C."/>
            <person name="LaButti K."/>
            <person name="Lindquist E.A."/>
            <person name="Lipzen A."/>
            <person name="Lundell T."/>
            <person name="Morin E."/>
            <person name="Murat C."/>
            <person name="Riley R."/>
            <person name="Ohm R."/>
            <person name="Sun H."/>
            <person name="Tunlid A."/>
            <person name="Henrissat B."/>
            <person name="Grigoriev I.V."/>
            <person name="Hibbett D.S."/>
            <person name="Martin F."/>
        </authorList>
    </citation>
    <scope>NUCLEOTIDE SEQUENCE [LARGE SCALE GENOMIC DNA]</scope>
    <source>
        <strain evidence="1 2">SS14</strain>
    </source>
</reference>
<name>A0A0C9TYZ8_SPHS4</name>
<dbReference type="InterPro" id="IPR036396">
    <property type="entry name" value="Cyt_P450_sf"/>
</dbReference>
<evidence type="ECO:0008006" key="3">
    <source>
        <dbReference type="Google" id="ProtNLM"/>
    </source>
</evidence>
<dbReference type="GO" id="GO:0020037">
    <property type="term" value="F:heme binding"/>
    <property type="evidence" value="ECO:0007669"/>
    <property type="project" value="InterPro"/>
</dbReference>